<gene>
    <name evidence="1" type="ORF">BBRV_LOCUS76390</name>
</gene>
<dbReference type="EMBL" id="CADCXW020000099">
    <property type="protein sequence ID" value="CAD1562102.1"/>
    <property type="molecule type" value="Genomic_DNA"/>
</dbReference>
<dbReference type="AlphaFoldDB" id="A0A6V7KCP6"/>
<proteinExistence type="predicted"/>
<accession>A0A6V7KCP6</accession>
<evidence type="ECO:0000313" key="1">
    <source>
        <dbReference type="EMBL" id="CAD1562102.1"/>
    </source>
</evidence>
<sequence length="114" mass="12370">MPCSVEDKIMVAIGSAIRACPITIRVKLLNSANSEKKKNSVNATITLGTIIGNTISAYTRLLPTKRQRTRARAANSASTMANKVDISAMVNDRPIACSHCESCKIARIHFKENP</sequence>
<reference evidence="1" key="1">
    <citation type="submission" date="2020-07" db="EMBL/GenBank/DDBJ databases">
        <authorList>
            <person name="Ferguson B K."/>
        </authorList>
    </citation>
    <scope>NUCLEOTIDE SEQUENCE</scope>
    <source>
        <strain evidence="1">L06</strain>
    </source>
</reference>
<protein>
    <submittedName>
        <fullName evidence="1">Uncharacterized protein</fullName>
    </submittedName>
</protein>
<organism evidence="1">
    <name type="scientific">Bracon brevicornis</name>
    <dbReference type="NCBI Taxonomy" id="1563983"/>
    <lineage>
        <taxon>Eukaryota</taxon>
        <taxon>Metazoa</taxon>
        <taxon>Ecdysozoa</taxon>
        <taxon>Arthropoda</taxon>
        <taxon>Hexapoda</taxon>
        <taxon>Insecta</taxon>
        <taxon>Pterygota</taxon>
        <taxon>Neoptera</taxon>
        <taxon>Endopterygota</taxon>
        <taxon>Hymenoptera</taxon>
        <taxon>Apocrita</taxon>
        <taxon>Ichneumonoidea</taxon>
        <taxon>Braconidae</taxon>
        <taxon>Braconinae</taxon>
        <taxon>Bracon</taxon>
    </lineage>
</organism>
<name>A0A6V7KCP6_9HYME</name>